<keyword evidence="4" id="KW-1185">Reference proteome</keyword>
<feature type="region of interest" description="Disordered" evidence="2">
    <location>
        <begin position="1"/>
        <end position="24"/>
    </location>
</feature>
<evidence type="ECO:0000256" key="1">
    <source>
        <dbReference type="SAM" id="Coils"/>
    </source>
</evidence>
<feature type="compositionally biased region" description="Basic and acidic residues" evidence="2">
    <location>
        <begin position="241"/>
        <end position="267"/>
    </location>
</feature>
<dbReference type="Proteomes" id="UP001305779">
    <property type="component" value="Unassembled WGS sequence"/>
</dbReference>
<reference evidence="3 4" key="1">
    <citation type="journal article" date="2023" name="G3 (Bethesda)">
        <title>A chromosome-level genome assembly of Zasmidium syzygii isolated from banana leaves.</title>
        <authorList>
            <person name="van Westerhoven A.C."/>
            <person name="Mehrabi R."/>
            <person name="Talebi R."/>
            <person name="Steentjes M.B.F."/>
            <person name="Corcolon B."/>
            <person name="Chong P.A."/>
            <person name="Kema G.H.J."/>
            <person name="Seidl M.F."/>
        </authorList>
    </citation>
    <scope>NUCLEOTIDE SEQUENCE [LARGE SCALE GENOMIC DNA]</scope>
    <source>
        <strain evidence="3 4">P124</strain>
    </source>
</reference>
<protein>
    <submittedName>
        <fullName evidence="3">Uncharacterized protein</fullName>
    </submittedName>
</protein>
<comment type="caution">
    <text evidence="3">The sequence shown here is derived from an EMBL/GenBank/DDBJ whole genome shotgun (WGS) entry which is preliminary data.</text>
</comment>
<feature type="region of interest" description="Disordered" evidence="2">
    <location>
        <begin position="38"/>
        <end position="58"/>
    </location>
</feature>
<sequence length="450" mass="50955">MLRESKAHNGGQYNSTTAPPVSHHTLRNAMIKRNAYSRNHRRDNSQNHRPQDEEQAAERTLAAVKSRQAVEGQAQDIQNLITKLLTSTIPPRERQERAAQALFQAYDQVHNLLGHLYERRESAWKAAHDRILGEKNILQEEVDQLRQRLPDEAVQSKQRTELITRKTELENKLTVAQQHPSTLREQEQFLLNRVSAVSSHPQEDLRHGVANVCNRYTAVRKKLIQQKEVYGNRAARHRSRVRDQQRRAHKASQDDHASNQQAIRDRAASSSSTLQAQNNELWSTMTAMQYTMLVSQRQAAFSTTLVKAMRDGKHAVVQRMETAEEQHKLASNEVSQLELEVEEWKISLNRTQDDLLSSRKNEKSIQSRLDGAMKVPSEAGSCLSLAHTTCFGPSAVSDTLPCLKMLFENAPVDRKVQKVTETVLHASLQPSSVLNAKGECVACPMIGSRL</sequence>
<evidence type="ECO:0000313" key="4">
    <source>
        <dbReference type="Proteomes" id="UP001305779"/>
    </source>
</evidence>
<accession>A0ABR0EYN9</accession>
<evidence type="ECO:0000313" key="3">
    <source>
        <dbReference type="EMBL" id="KAK4506276.1"/>
    </source>
</evidence>
<feature type="coiled-coil region" evidence="1">
    <location>
        <begin position="320"/>
        <end position="354"/>
    </location>
</feature>
<feature type="compositionally biased region" description="Basic and acidic residues" evidence="2">
    <location>
        <begin position="42"/>
        <end position="52"/>
    </location>
</feature>
<evidence type="ECO:0000256" key="2">
    <source>
        <dbReference type="SAM" id="MobiDB-lite"/>
    </source>
</evidence>
<gene>
    <name evidence="3" type="ORF">PRZ48_000006</name>
</gene>
<keyword evidence="1" id="KW-0175">Coiled coil</keyword>
<organism evidence="3 4">
    <name type="scientific">Zasmidium cellare</name>
    <name type="common">Wine cellar mold</name>
    <name type="synonym">Racodium cellare</name>
    <dbReference type="NCBI Taxonomy" id="395010"/>
    <lineage>
        <taxon>Eukaryota</taxon>
        <taxon>Fungi</taxon>
        <taxon>Dikarya</taxon>
        <taxon>Ascomycota</taxon>
        <taxon>Pezizomycotina</taxon>
        <taxon>Dothideomycetes</taxon>
        <taxon>Dothideomycetidae</taxon>
        <taxon>Mycosphaerellales</taxon>
        <taxon>Mycosphaerellaceae</taxon>
        <taxon>Zasmidium</taxon>
    </lineage>
</organism>
<dbReference type="EMBL" id="JAXOVC010000001">
    <property type="protein sequence ID" value="KAK4506276.1"/>
    <property type="molecule type" value="Genomic_DNA"/>
</dbReference>
<feature type="region of interest" description="Disordered" evidence="2">
    <location>
        <begin position="230"/>
        <end position="274"/>
    </location>
</feature>
<proteinExistence type="predicted"/>
<name>A0ABR0EYN9_ZASCE</name>